<keyword evidence="3" id="KW-0472">Membrane</keyword>
<dbReference type="EMBL" id="JAESIY010000006">
    <property type="protein sequence ID" value="MBL3656765.1"/>
    <property type="molecule type" value="Genomic_DNA"/>
</dbReference>
<keyword evidence="5" id="KW-1185">Reference proteome</keyword>
<keyword evidence="3" id="KW-0812">Transmembrane</keyword>
<dbReference type="AlphaFoldDB" id="A0A937F6R1"/>
<evidence type="ECO:0000256" key="2">
    <source>
        <dbReference type="SAM" id="MobiDB-lite"/>
    </source>
</evidence>
<reference evidence="4" key="1">
    <citation type="submission" date="2021-01" db="EMBL/GenBank/DDBJ databases">
        <title>Fulvivirga kasyanovii gen. nov., sp nov., a novel member of the phylum Bacteroidetes isolated from seawater in a mussel farm.</title>
        <authorList>
            <person name="Zhao L.-H."/>
            <person name="Wang Z.-J."/>
        </authorList>
    </citation>
    <scope>NUCLEOTIDE SEQUENCE</scope>
    <source>
        <strain evidence="4">2943</strain>
    </source>
</reference>
<sequence length="88" mass="10216">MSEDLQFLFKLKGHMDLMIYVTILGLILFFIDVVLITMEVRSHKKEKERLEHEINSLKAKMFDLQSVSGTQRTANTAVEGKKEEETDQ</sequence>
<feature type="coiled-coil region" evidence="1">
    <location>
        <begin position="33"/>
        <end position="67"/>
    </location>
</feature>
<evidence type="ECO:0000256" key="3">
    <source>
        <dbReference type="SAM" id="Phobius"/>
    </source>
</evidence>
<dbReference type="RefSeq" id="WP_202244563.1">
    <property type="nucleotide sequence ID" value="NZ_JAESIY010000006.1"/>
</dbReference>
<comment type="caution">
    <text evidence="4">The sequence shown here is derived from an EMBL/GenBank/DDBJ whole genome shotgun (WGS) entry which is preliminary data.</text>
</comment>
<evidence type="ECO:0000256" key="1">
    <source>
        <dbReference type="SAM" id="Coils"/>
    </source>
</evidence>
<evidence type="ECO:0000313" key="4">
    <source>
        <dbReference type="EMBL" id="MBL3656765.1"/>
    </source>
</evidence>
<feature type="region of interest" description="Disordered" evidence="2">
    <location>
        <begin position="68"/>
        <end position="88"/>
    </location>
</feature>
<feature type="transmembrane region" description="Helical" evidence="3">
    <location>
        <begin position="17"/>
        <end position="38"/>
    </location>
</feature>
<feature type="compositionally biased region" description="Basic and acidic residues" evidence="2">
    <location>
        <begin position="79"/>
        <end position="88"/>
    </location>
</feature>
<proteinExistence type="predicted"/>
<accession>A0A937F6R1</accession>
<evidence type="ECO:0000313" key="5">
    <source>
        <dbReference type="Proteomes" id="UP000659388"/>
    </source>
</evidence>
<protein>
    <submittedName>
        <fullName evidence="4">Uncharacterized protein</fullName>
    </submittedName>
</protein>
<name>A0A937F6R1_9BACT</name>
<keyword evidence="1" id="KW-0175">Coiled coil</keyword>
<gene>
    <name evidence="4" type="ORF">JL102_11530</name>
</gene>
<organism evidence="4 5">
    <name type="scientific">Fulvivirga sediminis</name>
    <dbReference type="NCBI Taxonomy" id="2803949"/>
    <lineage>
        <taxon>Bacteria</taxon>
        <taxon>Pseudomonadati</taxon>
        <taxon>Bacteroidota</taxon>
        <taxon>Cytophagia</taxon>
        <taxon>Cytophagales</taxon>
        <taxon>Fulvivirgaceae</taxon>
        <taxon>Fulvivirga</taxon>
    </lineage>
</organism>
<keyword evidence="3" id="KW-1133">Transmembrane helix</keyword>
<dbReference type="Proteomes" id="UP000659388">
    <property type="component" value="Unassembled WGS sequence"/>
</dbReference>